<dbReference type="AlphaFoldDB" id="A0A7J6GZC2"/>
<dbReference type="SMART" id="SM00184">
    <property type="entry name" value="RING"/>
    <property type="match status" value="1"/>
</dbReference>
<dbReference type="GO" id="GO:0008270">
    <property type="term" value="F:zinc ion binding"/>
    <property type="evidence" value="ECO:0007669"/>
    <property type="project" value="UniProtKB-KW"/>
</dbReference>
<evidence type="ECO:0000256" key="12">
    <source>
        <dbReference type="ARBA" id="ARBA00023136"/>
    </source>
</evidence>
<evidence type="ECO:0000256" key="3">
    <source>
        <dbReference type="ARBA" id="ARBA00004906"/>
    </source>
</evidence>
<dbReference type="EC" id="2.3.2.27" evidence="4"/>
<evidence type="ECO:0000256" key="14">
    <source>
        <dbReference type="PROSITE-ProRule" id="PRU00175"/>
    </source>
</evidence>
<comment type="subcellular location">
    <subcellularLocation>
        <location evidence="2">Membrane</location>
        <topology evidence="2">Single-pass membrane protein</topology>
    </subcellularLocation>
</comment>
<evidence type="ECO:0000313" key="18">
    <source>
        <dbReference type="Proteomes" id="UP000525078"/>
    </source>
</evidence>
<evidence type="ECO:0000256" key="1">
    <source>
        <dbReference type="ARBA" id="ARBA00000900"/>
    </source>
</evidence>
<evidence type="ECO:0000256" key="4">
    <source>
        <dbReference type="ARBA" id="ARBA00012483"/>
    </source>
</evidence>
<dbReference type="CDD" id="cd16461">
    <property type="entry name" value="RING-H2_EL5-like"/>
    <property type="match status" value="1"/>
</dbReference>
<organism evidence="17 18">
    <name type="scientific">Cannabis sativa</name>
    <name type="common">Hemp</name>
    <name type="synonym">Marijuana</name>
    <dbReference type="NCBI Taxonomy" id="3483"/>
    <lineage>
        <taxon>Eukaryota</taxon>
        <taxon>Viridiplantae</taxon>
        <taxon>Streptophyta</taxon>
        <taxon>Embryophyta</taxon>
        <taxon>Tracheophyta</taxon>
        <taxon>Spermatophyta</taxon>
        <taxon>Magnoliopsida</taxon>
        <taxon>eudicotyledons</taxon>
        <taxon>Gunneridae</taxon>
        <taxon>Pentapetalae</taxon>
        <taxon>rosids</taxon>
        <taxon>fabids</taxon>
        <taxon>Rosales</taxon>
        <taxon>Cannabaceae</taxon>
        <taxon>Cannabis</taxon>
    </lineage>
</organism>
<evidence type="ECO:0000259" key="16">
    <source>
        <dbReference type="PROSITE" id="PS50089"/>
    </source>
</evidence>
<keyword evidence="10" id="KW-0862">Zinc</keyword>
<evidence type="ECO:0000256" key="11">
    <source>
        <dbReference type="ARBA" id="ARBA00022989"/>
    </source>
</evidence>
<name>A0A7J6GZC2_CANSA</name>
<gene>
    <name evidence="17" type="ORF">F8388_014784</name>
</gene>
<keyword evidence="8 14" id="KW-0863">Zinc-finger</keyword>
<protein>
    <recommendedName>
        <fullName evidence="4">RING-type E3 ubiquitin transferase</fullName>
        <ecNumber evidence="4">2.3.2.27</ecNumber>
    </recommendedName>
</protein>
<keyword evidence="11 15" id="KW-1133">Transmembrane helix</keyword>
<dbReference type="Pfam" id="PF13639">
    <property type="entry name" value="zf-RING_2"/>
    <property type="match status" value="1"/>
</dbReference>
<evidence type="ECO:0000256" key="7">
    <source>
        <dbReference type="ARBA" id="ARBA00022723"/>
    </source>
</evidence>
<dbReference type="GO" id="GO:0016020">
    <property type="term" value="C:membrane"/>
    <property type="evidence" value="ECO:0007669"/>
    <property type="project" value="UniProtKB-SubCell"/>
</dbReference>
<accession>A0A7J6GZC2</accession>
<sequence length="158" mass="17563">MESHSHSSENLSTTVFTPLIISATGIVATTIAIVVYHFIVVRFCLTRTRIRELIDGSGPIIGRPKGGLDQKQLKAIPILNYSTGPGQSGQVEFRVEQSECAVCLGELEEKVLVRFLPNCRHAFHVQCIDKWLSFHPDCPLCRSLVYPIIINSHVSLHV</sequence>
<keyword evidence="7" id="KW-0479">Metal-binding</keyword>
<evidence type="ECO:0000256" key="10">
    <source>
        <dbReference type="ARBA" id="ARBA00022833"/>
    </source>
</evidence>
<dbReference type="PROSITE" id="PS50089">
    <property type="entry name" value="ZF_RING_2"/>
    <property type="match status" value="1"/>
</dbReference>
<evidence type="ECO:0000256" key="6">
    <source>
        <dbReference type="ARBA" id="ARBA00022692"/>
    </source>
</evidence>
<dbReference type="GO" id="GO:0061630">
    <property type="term" value="F:ubiquitin protein ligase activity"/>
    <property type="evidence" value="ECO:0007669"/>
    <property type="project" value="UniProtKB-EC"/>
</dbReference>
<dbReference type="InterPro" id="IPR013083">
    <property type="entry name" value="Znf_RING/FYVE/PHD"/>
</dbReference>
<reference evidence="17 18" key="1">
    <citation type="journal article" date="2020" name="bioRxiv">
        <title>Sequence and annotation of 42 cannabis genomes reveals extensive copy number variation in cannabinoid synthesis and pathogen resistance genes.</title>
        <authorList>
            <person name="Mckernan K.J."/>
            <person name="Helbert Y."/>
            <person name="Kane L.T."/>
            <person name="Ebling H."/>
            <person name="Zhang L."/>
            <person name="Liu B."/>
            <person name="Eaton Z."/>
            <person name="Mclaughlin S."/>
            <person name="Kingan S."/>
            <person name="Baybayan P."/>
            <person name="Concepcion G."/>
            <person name="Jordan M."/>
            <person name="Riva A."/>
            <person name="Barbazuk W."/>
            <person name="Harkins T."/>
        </authorList>
    </citation>
    <scope>NUCLEOTIDE SEQUENCE [LARGE SCALE GENOMIC DNA]</scope>
    <source>
        <strain evidence="18">cv. Jamaican Lion 4</strain>
        <tissue evidence="17">Leaf</tissue>
    </source>
</reference>
<dbReference type="UniPathway" id="UPA00143"/>
<evidence type="ECO:0000256" key="13">
    <source>
        <dbReference type="ARBA" id="ARBA00024209"/>
    </source>
</evidence>
<dbReference type="InterPro" id="IPR001841">
    <property type="entry name" value="Znf_RING"/>
</dbReference>
<evidence type="ECO:0000256" key="8">
    <source>
        <dbReference type="ARBA" id="ARBA00022771"/>
    </source>
</evidence>
<dbReference type="InterPro" id="IPR044600">
    <property type="entry name" value="ATL1/ATL16-like"/>
</dbReference>
<dbReference type="Proteomes" id="UP000525078">
    <property type="component" value="Unassembled WGS sequence"/>
</dbReference>
<comment type="similarity">
    <text evidence="13">Belongs to the RING-type zinc finger family. ATL subfamily.</text>
</comment>
<feature type="transmembrane region" description="Helical" evidence="15">
    <location>
        <begin position="20"/>
        <end position="45"/>
    </location>
</feature>
<dbReference type="PANTHER" id="PTHR46913">
    <property type="entry name" value="RING-H2 FINGER PROTEIN ATL16"/>
    <property type="match status" value="1"/>
</dbReference>
<comment type="pathway">
    <text evidence="3">Protein modification; protein ubiquitination.</text>
</comment>
<dbReference type="EMBL" id="JAATIP010000036">
    <property type="protein sequence ID" value="KAF4388101.1"/>
    <property type="molecule type" value="Genomic_DNA"/>
</dbReference>
<evidence type="ECO:0000256" key="15">
    <source>
        <dbReference type="SAM" id="Phobius"/>
    </source>
</evidence>
<dbReference type="PANTHER" id="PTHR46913:SF1">
    <property type="entry name" value="RING-H2 FINGER PROTEIN ATL16"/>
    <property type="match status" value="1"/>
</dbReference>
<keyword evidence="12 15" id="KW-0472">Membrane</keyword>
<keyword evidence="5" id="KW-0808">Transferase</keyword>
<dbReference type="Gene3D" id="3.30.40.10">
    <property type="entry name" value="Zinc/RING finger domain, C3HC4 (zinc finger)"/>
    <property type="match status" value="1"/>
</dbReference>
<evidence type="ECO:0000256" key="9">
    <source>
        <dbReference type="ARBA" id="ARBA00022786"/>
    </source>
</evidence>
<dbReference type="SUPFAM" id="SSF57850">
    <property type="entry name" value="RING/U-box"/>
    <property type="match status" value="1"/>
</dbReference>
<feature type="domain" description="RING-type" evidence="16">
    <location>
        <begin position="100"/>
        <end position="142"/>
    </location>
</feature>
<evidence type="ECO:0000256" key="5">
    <source>
        <dbReference type="ARBA" id="ARBA00022679"/>
    </source>
</evidence>
<keyword evidence="9" id="KW-0833">Ubl conjugation pathway</keyword>
<dbReference type="GO" id="GO:0016567">
    <property type="term" value="P:protein ubiquitination"/>
    <property type="evidence" value="ECO:0007669"/>
    <property type="project" value="UniProtKB-UniPathway"/>
</dbReference>
<proteinExistence type="inferred from homology"/>
<evidence type="ECO:0000256" key="2">
    <source>
        <dbReference type="ARBA" id="ARBA00004167"/>
    </source>
</evidence>
<evidence type="ECO:0000313" key="17">
    <source>
        <dbReference type="EMBL" id="KAF4388101.1"/>
    </source>
</evidence>
<comment type="catalytic activity">
    <reaction evidence="1">
        <text>S-ubiquitinyl-[E2 ubiquitin-conjugating enzyme]-L-cysteine + [acceptor protein]-L-lysine = [E2 ubiquitin-conjugating enzyme]-L-cysteine + N(6)-ubiquitinyl-[acceptor protein]-L-lysine.</text>
        <dbReference type="EC" id="2.3.2.27"/>
    </reaction>
</comment>
<keyword evidence="6 15" id="KW-0812">Transmembrane</keyword>
<comment type="caution">
    <text evidence="17">The sequence shown here is derived from an EMBL/GenBank/DDBJ whole genome shotgun (WGS) entry which is preliminary data.</text>
</comment>